<sequence length="74" mass="8294">MFKKREDPVVGEQPILSQSTCTVFTSTSLELSTPKFGDLSDLSGDHRLVSYDEVVHQHVPTDHKICALLQLLVR</sequence>
<dbReference type="AlphaFoldDB" id="A0A5J9SKQ2"/>
<dbReference type="Gramene" id="TVT99569">
    <property type="protein sequence ID" value="TVT99569"/>
    <property type="gene ID" value="EJB05_55060"/>
</dbReference>
<evidence type="ECO:0000313" key="2">
    <source>
        <dbReference type="Proteomes" id="UP000324897"/>
    </source>
</evidence>
<proteinExistence type="predicted"/>
<comment type="caution">
    <text evidence="1">The sequence shown here is derived from an EMBL/GenBank/DDBJ whole genome shotgun (WGS) entry which is preliminary data.</text>
</comment>
<keyword evidence="2" id="KW-1185">Reference proteome</keyword>
<dbReference type="Proteomes" id="UP000324897">
    <property type="component" value="Unassembled WGS sequence"/>
</dbReference>
<accession>A0A5J9SKQ2</accession>
<reference evidence="1 2" key="1">
    <citation type="journal article" date="2019" name="Sci. Rep.">
        <title>A high-quality genome of Eragrostis curvula grass provides insights into Poaceae evolution and supports new strategies to enhance forage quality.</title>
        <authorList>
            <person name="Carballo J."/>
            <person name="Santos B.A.C.M."/>
            <person name="Zappacosta D."/>
            <person name="Garbus I."/>
            <person name="Selva J.P."/>
            <person name="Gallo C.A."/>
            <person name="Diaz A."/>
            <person name="Albertini E."/>
            <person name="Caccamo M."/>
            <person name="Echenique V."/>
        </authorList>
    </citation>
    <scope>NUCLEOTIDE SEQUENCE [LARGE SCALE GENOMIC DNA]</scope>
    <source>
        <strain evidence="2">cv. Victoria</strain>
        <tissue evidence="1">Leaf</tissue>
    </source>
</reference>
<name>A0A5J9SKQ2_9POAL</name>
<protein>
    <submittedName>
        <fullName evidence="1">Uncharacterized protein</fullName>
    </submittedName>
</protein>
<gene>
    <name evidence="1" type="ORF">EJB05_55060</name>
</gene>
<organism evidence="1 2">
    <name type="scientific">Eragrostis curvula</name>
    <name type="common">weeping love grass</name>
    <dbReference type="NCBI Taxonomy" id="38414"/>
    <lineage>
        <taxon>Eukaryota</taxon>
        <taxon>Viridiplantae</taxon>
        <taxon>Streptophyta</taxon>
        <taxon>Embryophyta</taxon>
        <taxon>Tracheophyta</taxon>
        <taxon>Spermatophyta</taxon>
        <taxon>Magnoliopsida</taxon>
        <taxon>Liliopsida</taxon>
        <taxon>Poales</taxon>
        <taxon>Poaceae</taxon>
        <taxon>PACMAD clade</taxon>
        <taxon>Chloridoideae</taxon>
        <taxon>Eragrostideae</taxon>
        <taxon>Eragrostidinae</taxon>
        <taxon>Eragrostis</taxon>
    </lineage>
</organism>
<dbReference type="EMBL" id="RWGY01000698">
    <property type="protein sequence ID" value="TVT99569.1"/>
    <property type="molecule type" value="Genomic_DNA"/>
</dbReference>
<evidence type="ECO:0000313" key="1">
    <source>
        <dbReference type="EMBL" id="TVT99569.1"/>
    </source>
</evidence>